<accession>A0A370HNV6</accession>
<dbReference type="OrthoDB" id="9808976at2"/>
<feature type="domain" description="BioF2-like acetyltransferase" evidence="1">
    <location>
        <begin position="170"/>
        <end position="313"/>
    </location>
</feature>
<dbReference type="GO" id="GO:0016740">
    <property type="term" value="F:transferase activity"/>
    <property type="evidence" value="ECO:0007669"/>
    <property type="project" value="UniProtKB-KW"/>
</dbReference>
<evidence type="ECO:0000259" key="1">
    <source>
        <dbReference type="Pfam" id="PF13480"/>
    </source>
</evidence>
<name>A0A370HNV6_9HYPH</name>
<dbReference type="InterPro" id="IPR016181">
    <property type="entry name" value="Acyl_CoA_acyltransferase"/>
</dbReference>
<dbReference type="InterPro" id="IPR038740">
    <property type="entry name" value="BioF2-like_GNAT_dom"/>
</dbReference>
<protein>
    <submittedName>
        <fullName evidence="2">CelD/BcsL family acetyltransferase involved in cellulose biosynthesis</fullName>
    </submittedName>
</protein>
<dbReference type="Pfam" id="PF13480">
    <property type="entry name" value="Acetyltransf_6"/>
    <property type="match status" value="1"/>
</dbReference>
<proteinExistence type="predicted"/>
<keyword evidence="3" id="KW-1185">Reference proteome</keyword>
<organism evidence="2 3">
    <name type="scientific">Microvirga subterranea</name>
    <dbReference type="NCBI Taxonomy" id="186651"/>
    <lineage>
        <taxon>Bacteria</taxon>
        <taxon>Pseudomonadati</taxon>
        <taxon>Pseudomonadota</taxon>
        <taxon>Alphaproteobacteria</taxon>
        <taxon>Hyphomicrobiales</taxon>
        <taxon>Methylobacteriaceae</taxon>
        <taxon>Microvirga</taxon>
    </lineage>
</organism>
<gene>
    <name evidence="2" type="ORF">DES45_103279</name>
</gene>
<dbReference type="RefSeq" id="WP_114769732.1">
    <property type="nucleotide sequence ID" value="NZ_QQBB01000003.1"/>
</dbReference>
<dbReference type="AlphaFoldDB" id="A0A370HNV6"/>
<comment type="caution">
    <text evidence="2">The sequence shown here is derived from an EMBL/GenBank/DDBJ whole genome shotgun (WGS) entry which is preliminary data.</text>
</comment>
<dbReference type="Gene3D" id="3.40.630.30">
    <property type="match status" value="1"/>
</dbReference>
<dbReference type="EMBL" id="QQBB01000003">
    <property type="protein sequence ID" value="RDI60020.1"/>
    <property type="molecule type" value="Genomic_DNA"/>
</dbReference>
<keyword evidence="2" id="KW-0808">Transferase</keyword>
<dbReference type="Proteomes" id="UP000254925">
    <property type="component" value="Unassembled WGS sequence"/>
</dbReference>
<sequence>MTAYASSVIHDDDDLLRLEPAWWDLWRRTPSATPFQSPAWVLSWWRVFHPGTLRAVAIHDRERLVALAPLYLEDGRWGLRLLPVGISLSDYLDAPVDPAHPGAAEAILETIQADIVWDSCSFEELAPGSALLSRFPIANVNDKTMRQSACPVLVLPDVVEHLGECVPARKLRKLRMARNRAARRKGFSISAVDPSGTRTFLDELFRLHGARWQQQGETGVLAEHCVRSFHEAAAPALARAGLARMLLMSLEGRIAGAYYGFSHRDKAFAYLGGFDPEFAFESPGTILMGQAIEAAIAEGCSELHFLRGREPYKYEWGAIDRWSLRRTLTREAVHA</sequence>
<evidence type="ECO:0000313" key="2">
    <source>
        <dbReference type="EMBL" id="RDI60020.1"/>
    </source>
</evidence>
<evidence type="ECO:0000313" key="3">
    <source>
        <dbReference type="Proteomes" id="UP000254925"/>
    </source>
</evidence>
<dbReference type="SUPFAM" id="SSF55729">
    <property type="entry name" value="Acyl-CoA N-acyltransferases (Nat)"/>
    <property type="match status" value="1"/>
</dbReference>
<reference evidence="2 3" key="1">
    <citation type="submission" date="2018-07" db="EMBL/GenBank/DDBJ databases">
        <title>Genomic Encyclopedia of Type Strains, Phase IV (KMG-IV): sequencing the most valuable type-strain genomes for metagenomic binning, comparative biology and taxonomic classification.</title>
        <authorList>
            <person name="Goeker M."/>
        </authorList>
    </citation>
    <scope>NUCLEOTIDE SEQUENCE [LARGE SCALE GENOMIC DNA]</scope>
    <source>
        <strain evidence="2 3">DSM 14364</strain>
    </source>
</reference>